<dbReference type="GO" id="GO:0003677">
    <property type="term" value="F:DNA binding"/>
    <property type="evidence" value="ECO:0007669"/>
    <property type="project" value="UniProtKB-KW"/>
</dbReference>
<keyword evidence="3" id="KW-1185">Reference proteome</keyword>
<organism evidence="2 3">
    <name type="scientific">Crossiella equi</name>
    <dbReference type="NCBI Taxonomy" id="130796"/>
    <lineage>
        <taxon>Bacteria</taxon>
        <taxon>Bacillati</taxon>
        <taxon>Actinomycetota</taxon>
        <taxon>Actinomycetes</taxon>
        <taxon>Pseudonocardiales</taxon>
        <taxon>Pseudonocardiaceae</taxon>
        <taxon>Crossiella</taxon>
    </lineage>
</organism>
<dbReference type="EMBL" id="JAGIOO010000001">
    <property type="protein sequence ID" value="MBP2471989.1"/>
    <property type="molecule type" value="Genomic_DNA"/>
</dbReference>
<reference evidence="2 3" key="1">
    <citation type="submission" date="2021-03" db="EMBL/GenBank/DDBJ databases">
        <title>Sequencing the genomes of 1000 actinobacteria strains.</title>
        <authorList>
            <person name="Klenk H.-P."/>
        </authorList>
    </citation>
    <scope>NUCLEOTIDE SEQUENCE [LARGE SCALE GENOMIC DNA]</scope>
    <source>
        <strain evidence="2 3">DSM 44580</strain>
    </source>
</reference>
<evidence type="ECO:0000313" key="3">
    <source>
        <dbReference type="Proteomes" id="UP001519363"/>
    </source>
</evidence>
<dbReference type="InterPro" id="IPR036388">
    <property type="entry name" value="WH-like_DNA-bd_sf"/>
</dbReference>
<proteinExistence type="predicted"/>
<dbReference type="PANTHER" id="PTHR43252">
    <property type="entry name" value="TRANSCRIPTIONAL REGULATOR YQJI"/>
    <property type="match status" value="1"/>
</dbReference>
<dbReference type="Proteomes" id="UP001519363">
    <property type="component" value="Unassembled WGS sequence"/>
</dbReference>
<dbReference type="InterPro" id="IPR036390">
    <property type="entry name" value="WH_DNA-bd_sf"/>
</dbReference>
<dbReference type="PANTHER" id="PTHR43252:SF4">
    <property type="entry name" value="TRANSCRIPTIONAL REGULATORY PROTEIN"/>
    <property type="match status" value="1"/>
</dbReference>
<dbReference type="Pfam" id="PF03551">
    <property type="entry name" value="PadR"/>
    <property type="match status" value="1"/>
</dbReference>
<name>A0ABS5A5X3_9PSEU</name>
<dbReference type="InterPro" id="IPR005149">
    <property type="entry name" value="Tscrpt_reg_PadR_N"/>
</dbReference>
<feature type="domain" description="Transcription regulator PadR N-terminal" evidence="1">
    <location>
        <begin position="7"/>
        <end position="78"/>
    </location>
</feature>
<accession>A0ABS5A5X3</accession>
<evidence type="ECO:0000259" key="1">
    <source>
        <dbReference type="Pfam" id="PF03551"/>
    </source>
</evidence>
<gene>
    <name evidence="2" type="ORF">JOF53_000861</name>
</gene>
<dbReference type="Gene3D" id="1.10.10.10">
    <property type="entry name" value="Winged helix-like DNA-binding domain superfamily/Winged helix DNA-binding domain"/>
    <property type="match status" value="1"/>
</dbReference>
<keyword evidence="2" id="KW-0238">DNA-binding</keyword>
<sequence>MSLPHVLLGVLEARPMSGYELTRLFSASTRWVWAAPQSQIYPALKTMESNGLITGAQQQTGGRTRTVYSITPEGLAGLRQWIGTVHPSPPSRDTLDVQALYFDLVEAEAAKRVLTEFITEQEAAAEHAEAHRARLLAKDTELLKERLSHRPPGEHDRMAALKAHVFAGHAAVARTRAEWAREGLRLLDEQATGVRPGRGRGPAR</sequence>
<protein>
    <submittedName>
        <fullName evidence="2">DNA-binding PadR family transcriptional regulator</fullName>
    </submittedName>
</protein>
<dbReference type="SUPFAM" id="SSF46785">
    <property type="entry name" value="Winged helix' DNA-binding domain"/>
    <property type="match status" value="1"/>
</dbReference>
<dbReference type="RefSeq" id="WP_086782088.1">
    <property type="nucleotide sequence ID" value="NZ_JAGIOO010000001.1"/>
</dbReference>
<comment type="caution">
    <text evidence="2">The sequence shown here is derived from an EMBL/GenBank/DDBJ whole genome shotgun (WGS) entry which is preliminary data.</text>
</comment>
<evidence type="ECO:0000313" key="2">
    <source>
        <dbReference type="EMBL" id="MBP2471989.1"/>
    </source>
</evidence>